<accession>A0ABT2K516</accession>
<evidence type="ECO:0000313" key="4">
    <source>
        <dbReference type="EMBL" id="MCT2594595.1"/>
    </source>
</evidence>
<sequence>MIPDDPVHFSLSHAEDQVLIALATVPVGIDVEQIPGPTVVTEISGALHPAERDALAGMPGAQRPMSFTRCWTRKEALLKATGTGLNTDLSTVYSGAGRTPAQPDGWSVADLPAAAGYAAACAVRRQ</sequence>
<dbReference type="Gene3D" id="3.90.470.20">
    <property type="entry name" value="4'-phosphopantetheinyl transferase domain"/>
    <property type="match status" value="1"/>
</dbReference>
<organism evidence="4 5">
    <name type="scientific">Streptomyces gossypii</name>
    <dbReference type="NCBI Taxonomy" id="2883101"/>
    <lineage>
        <taxon>Bacteria</taxon>
        <taxon>Bacillati</taxon>
        <taxon>Actinomycetota</taxon>
        <taxon>Actinomycetes</taxon>
        <taxon>Kitasatosporales</taxon>
        <taxon>Streptomycetaceae</taxon>
        <taxon>Streptomyces</taxon>
    </lineage>
</organism>
<comment type="similarity">
    <text evidence="1">Belongs to the P-Pant transferase superfamily. Gsp/Sfp/HetI/AcpT family.</text>
</comment>
<dbReference type="PANTHER" id="PTHR12215:SF10">
    <property type="entry name" value="L-AMINOADIPATE-SEMIALDEHYDE DEHYDROGENASE-PHOSPHOPANTETHEINYL TRANSFERASE"/>
    <property type="match status" value="1"/>
</dbReference>
<dbReference type="Proteomes" id="UP001156389">
    <property type="component" value="Unassembled WGS sequence"/>
</dbReference>
<dbReference type="InterPro" id="IPR037143">
    <property type="entry name" value="4-PPantetheinyl_Trfase_dom_sf"/>
</dbReference>
<dbReference type="PANTHER" id="PTHR12215">
    <property type="entry name" value="PHOSPHOPANTETHEINE TRANSFERASE"/>
    <property type="match status" value="1"/>
</dbReference>
<keyword evidence="5" id="KW-1185">Reference proteome</keyword>
<protein>
    <submittedName>
        <fullName evidence="4">4'-phosphopantetheinyl transferase superfamily protein</fullName>
    </submittedName>
</protein>
<dbReference type="Pfam" id="PF01648">
    <property type="entry name" value="ACPS"/>
    <property type="match status" value="1"/>
</dbReference>
<comment type="caution">
    <text evidence="4">The sequence shown here is derived from an EMBL/GenBank/DDBJ whole genome shotgun (WGS) entry which is preliminary data.</text>
</comment>
<dbReference type="InterPro" id="IPR050559">
    <property type="entry name" value="P-Pant_transferase_sf"/>
</dbReference>
<proteinExistence type="inferred from homology"/>
<name>A0ABT2K516_9ACTN</name>
<gene>
    <name evidence="4" type="ORF">LHJ74_32595</name>
</gene>
<feature type="domain" description="4'-phosphopantetheinyl transferase" evidence="3">
    <location>
        <begin position="26"/>
        <end position="90"/>
    </location>
</feature>
<evidence type="ECO:0000313" key="5">
    <source>
        <dbReference type="Proteomes" id="UP001156389"/>
    </source>
</evidence>
<dbReference type="RefSeq" id="WP_260221940.1">
    <property type="nucleotide sequence ID" value="NZ_JAJAGO010000023.1"/>
</dbReference>
<dbReference type="GO" id="GO:0016740">
    <property type="term" value="F:transferase activity"/>
    <property type="evidence" value="ECO:0007669"/>
    <property type="project" value="UniProtKB-KW"/>
</dbReference>
<dbReference type="SUPFAM" id="SSF56214">
    <property type="entry name" value="4'-phosphopantetheinyl transferase"/>
    <property type="match status" value="1"/>
</dbReference>
<evidence type="ECO:0000256" key="2">
    <source>
        <dbReference type="ARBA" id="ARBA00022679"/>
    </source>
</evidence>
<dbReference type="InterPro" id="IPR008278">
    <property type="entry name" value="4-PPantetheinyl_Trfase_dom"/>
</dbReference>
<keyword evidence="2 4" id="KW-0808">Transferase</keyword>
<reference evidence="4 5" key="1">
    <citation type="submission" date="2021-10" db="EMBL/GenBank/DDBJ databases">
        <title>Streptomyces gossypii sp. nov., isolated from soil collected from cotton field.</title>
        <authorList>
            <person name="Ge X."/>
            <person name="Chen X."/>
            <person name="Liu W."/>
        </authorList>
    </citation>
    <scope>NUCLEOTIDE SEQUENCE [LARGE SCALE GENOMIC DNA]</scope>
    <source>
        <strain evidence="4 5">N2-109</strain>
    </source>
</reference>
<evidence type="ECO:0000256" key="1">
    <source>
        <dbReference type="ARBA" id="ARBA00010990"/>
    </source>
</evidence>
<evidence type="ECO:0000259" key="3">
    <source>
        <dbReference type="Pfam" id="PF01648"/>
    </source>
</evidence>
<dbReference type="EMBL" id="JAJAGO010000023">
    <property type="protein sequence ID" value="MCT2594595.1"/>
    <property type="molecule type" value="Genomic_DNA"/>
</dbReference>